<evidence type="ECO:0000313" key="3">
    <source>
        <dbReference type="EMBL" id="QKH22723.1"/>
    </source>
</evidence>
<dbReference type="Proteomes" id="UP000031876">
    <property type="component" value="Plasmid 2"/>
</dbReference>
<evidence type="ECO:0000313" key="5">
    <source>
        <dbReference type="Proteomes" id="UP000501107"/>
    </source>
</evidence>
<proteinExistence type="predicted"/>
<dbReference type="AlphaFoldDB" id="A0A0B5N7T9"/>
<dbReference type="EMBL" id="VKQN01000001">
    <property type="protein sequence ID" value="MDR4174844.1"/>
    <property type="molecule type" value="Genomic_DNA"/>
</dbReference>
<geneLocation type="plasmid" evidence="1 4">
    <name>2</name>
</geneLocation>
<gene>
    <name evidence="1" type="ORF">BF38_5838</name>
    <name evidence="2" type="ORF">FO599_01695</name>
    <name evidence="3" type="ORF">FOC89_01685</name>
</gene>
<organism evidence="3 5">
    <name type="scientific">Bacillus thuringiensis</name>
    <dbReference type="NCBI Taxonomy" id="1428"/>
    <lineage>
        <taxon>Bacteria</taxon>
        <taxon>Bacillati</taxon>
        <taxon>Bacillota</taxon>
        <taxon>Bacilli</taxon>
        <taxon>Bacillales</taxon>
        <taxon>Bacillaceae</taxon>
        <taxon>Bacillus</taxon>
        <taxon>Bacillus cereus group</taxon>
    </lineage>
</organism>
<reference evidence="1 4" key="1">
    <citation type="journal article" date="2015" name="Genome Announc.">
        <title>Complete genome sequences for 35 biothreat assay-relevant bacillus species.</title>
        <authorList>
            <person name="Johnson S.L."/>
            <person name="Daligault H.E."/>
            <person name="Davenport K.W."/>
            <person name="Jaissle J."/>
            <person name="Frey K.G."/>
            <person name="Ladner J.T."/>
            <person name="Broomall S.M."/>
            <person name="Bishop-Lilly K.A."/>
            <person name="Bruce D.C."/>
            <person name="Gibbons H.S."/>
            <person name="Coyne S.R."/>
            <person name="Lo C.C."/>
            <person name="Meincke L."/>
            <person name="Munk A.C."/>
            <person name="Koroleva G.I."/>
            <person name="Rosenzweig C.N."/>
            <person name="Palacios G.F."/>
            <person name="Redden C.L."/>
            <person name="Minogue T.D."/>
            <person name="Chain P.S."/>
        </authorList>
    </citation>
    <scope>NUCLEOTIDE SEQUENCE [LARGE SCALE GENOMIC DNA]</scope>
    <source>
        <strain evidence="1 4">HD1011</strain>
        <plasmid evidence="1 4">2</plasmid>
    </source>
</reference>
<dbReference type="KEGG" id="btw:BF38_5838"/>
<dbReference type="Proteomes" id="UP001181533">
    <property type="component" value="Unassembled WGS sequence"/>
</dbReference>
<evidence type="ECO:0000313" key="4">
    <source>
        <dbReference type="Proteomes" id="UP000031876"/>
    </source>
</evidence>
<name>A0A0B5N7T9_BACTU</name>
<evidence type="ECO:0000313" key="1">
    <source>
        <dbReference type="EMBL" id="AJG73829.1"/>
    </source>
</evidence>
<accession>A0A0B5N7T9</accession>
<geneLocation type="plasmid" evidence="3 5">
    <name>unnamed3</name>
</geneLocation>
<dbReference type="EMBL" id="CP053979">
    <property type="protein sequence ID" value="QKH22723.1"/>
    <property type="molecule type" value="Genomic_DNA"/>
</dbReference>
<sequence>MKPVSIVDIIQNGKKDEKYRIVNSSADNWVDVQVTVKEQIKHNEEPTKSVYITDLSQDNVGEYYLNCPVPLIDAIISAEFIKEENEN</sequence>
<protein>
    <submittedName>
        <fullName evidence="3">Uncharacterized protein</fullName>
    </submittedName>
</protein>
<dbReference type="Proteomes" id="UP000501107">
    <property type="component" value="Plasmid unnamed3"/>
</dbReference>
<evidence type="ECO:0000313" key="2">
    <source>
        <dbReference type="EMBL" id="MDR4174844.1"/>
    </source>
</evidence>
<keyword evidence="3" id="KW-0614">Plasmid</keyword>
<reference evidence="3 5" key="3">
    <citation type="submission" date="2020-05" db="EMBL/GenBank/DDBJ databases">
        <title>FDA dAtabase for Regulatory Grade micrObial Sequences (FDA-ARGOS): Supporting development and validation of Infectious Disease Dx tests.</title>
        <authorList>
            <person name="Nelson B."/>
            <person name="Plummer A."/>
            <person name="Tallon L."/>
            <person name="Sadzewicz L."/>
            <person name="Zhao X."/>
            <person name="Vavikolanu K."/>
            <person name="Mehta A."/>
            <person name="Aluvathingal J."/>
            <person name="Nadendla S."/>
            <person name="Myers T."/>
            <person name="Yan Y."/>
            <person name="Sichtig H."/>
        </authorList>
    </citation>
    <scope>NUCLEOTIDE SEQUENCE [LARGE SCALE GENOMIC DNA]</scope>
    <source>
        <strain evidence="3 5">FDAARGOS_795</strain>
        <plasmid evidence="3 5">unnamed3</plasmid>
    </source>
</reference>
<dbReference type="EMBL" id="CP009334">
    <property type="protein sequence ID" value="AJG73829.1"/>
    <property type="molecule type" value="Genomic_DNA"/>
</dbReference>
<dbReference type="RefSeq" id="WP_000805830.1">
    <property type="nucleotide sequence ID" value="NZ_CP009334.1"/>
</dbReference>
<reference evidence="2" key="2">
    <citation type="submission" date="2019-07" db="EMBL/GenBank/DDBJ databases">
        <title>Phylogenomic Reclassification of ATCC Bacillus Strains and Various Taxa within the Genus Bacillus.</title>
        <authorList>
            <person name="Riojas M.A."/>
            <person name="Frank A.M."/>
            <person name="Fenn S.L."/>
            <person name="King S.P."/>
            <person name="Brower S.M."/>
            <person name="Hazbon M.H."/>
        </authorList>
    </citation>
    <scope>NUCLEOTIDE SEQUENCE</scope>
    <source>
        <strain evidence="2">ATCC 35646</strain>
    </source>
</reference>